<accession>A0A7U3SNC2</accession>
<dbReference type="SUPFAM" id="SSF69000">
    <property type="entry name" value="FAD-dependent thiol oxidase"/>
    <property type="match status" value="1"/>
</dbReference>
<dbReference type="FunFam" id="1.20.120.310:FF:000002">
    <property type="entry name" value="Sulfhydryl oxidase"/>
    <property type="match status" value="1"/>
</dbReference>
<keyword evidence="3 6" id="KW-0274">FAD</keyword>
<keyword evidence="2 6" id="KW-0285">Flavoprotein</keyword>
<dbReference type="OrthoDB" id="59470at2759"/>
<feature type="region of interest" description="Disordered" evidence="7">
    <location>
        <begin position="39"/>
        <end position="65"/>
    </location>
</feature>
<sequence>MARRQHLTLTVLLAVVVFFSMTYLLSGGSSPIRHAAPLSAGRDAHQARKPAGQKSTAAPPPEPKSDFAIDLDAIPSLSAGDSIAPRLENATLKAELGRATWKFLHTMVARFPDKPSESDRKTLESFFHLLARLYPCGDCARHFREMLEKYPPQTSSRNAAAGWLCASHNMVNKRLGKPQFDCNKIGDFYDCGCGDDEKDKGKHDEEKRGGWMGMRRFLN</sequence>
<dbReference type="InterPro" id="IPR036774">
    <property type="entry name" value="ERV/ALR_sulphydryl_oxid_sf"/>
</dbReference>
<dbReference type="EC" id="1.8.3.2" evidence="6"/>
<dbReference type="PANTHER" id="PTHR12645">
    <property type="entry name" value="ALR/ERV"/>
    <property type="match status" value="1"/>
</dbReference>
<dbReference type="Pfam" id="PF04777">
    <property type="entry name" value="Evr1_Alr"/>
    <property type="match status" value="1"/>
</dbReference>
<dbReference type="InterPro" id="IPR039799">
    <property type="entry name" value="ALR/ERV"/>
</dbReference>
<dbReference type="GO" id="GO:0050660">
    <property type="term" value="F:flavin adenine dinucleotide binding"/>
    <property type="evidence" value="ECO:0007669"/>
    <property type="project" value="TreeGrafter"/>
</dbReference>
<evidence type="ECO:0000256" key="1">
    <source>
        <dbReference type="ARBA" id="ARBA00001974"/>
    </source>
</evidence>
<evidence type="ECO:0000256" key="6">
    <source>
        <dbReference type="RuleBase" id="RU371123"/>
    </source>
</evidence>
<proteinExistence type="predicted"/>
<evidence type="ECO:0000259" key="8">
    <source>
        <dbReference type="PROSITE" id="PS51324"/>
    </source>
</evidence>
<dbReference type="GO" id="GO:0005739">
    <property type="term" value="C:mitochondrion"/>
    <property type="evidence" value="ECO:0007669"/>
    <property type="project" value="TreeGrafter"/>
</dbReference>
<feature type="domain" description="ERV/ALR sulfhydryl oxidase" evidence="8">
    <location>
        <begin position="89"/>
        <end position="189"/>
    </location>
</feature>
<name>A0A7U3SNC2_EPIFF</name>
<dbReference type="PANTHER" id="PTHR12645:SF1">
    <property type="entry name" value="FAD-LINKED SULFHYDRYL OXIDASE ERV2"/>
    <property type="match status" value="1"/>
</dbReference>
<gene>
    <name evidence="9" type="ORF">C2857_004062</name>
</gene>
<dbReference type="PROSITE" id="PS51324">
    <property type="entry name" value="ERV_ALR"/>
    <property type="match status" value="1"/>
</dbReference>
<evidence type="ECO:0000256" key="2">
    <source>
        <dbReference type="ARBA" id="ARBA00022630"/>
    </source>
</evidence>
<evidence type="ECO:0000256" key="7">
    <source>
        <dbReference type="SAM" id="MobiDB-lite"/>
    </source>
</evidence>
<evidence type="ECO:0000256" key="4">
    <source>
        <dbReference type="ARBA" id="ARBA00023002"/>
    </source>
</evidence>
<organism evidence="9 10">
    <name type="scientific">Epichloe festucae (strain Fl1)</name>
    <dbReference type="NCBI Taxonomy" id="877507"/>
    <lineage>
        <taxon>Eukaryota</taxon>
        <taxon>Fungi</taxon>
        <taxon>Dikarya</taxon>
        <taxon>Ascomycota</taxon>
        <taxon>Pezizomycotina</taxon>
        <taxon>Sordariomycetes</taxon>
        <taxon>Hypocreomycetidae</taxon>
        <taxon>Hypocreales</taxon>
        <taxon>Clavicipitaceae</taxon>
        <taxon>Epichloe</taxon>
    </lineage>
</organism>
<keyword evidence="5" id="KW-1015">Disulfide bond</keyword>
<evidence type="ECO:0000313" key="9">
    <source>
        <dbReference type="EMBL" id="QPH18936.1"/>
    </source>
</evidence>
<dbReference type="InterPro" id="IPR017905">
    <property type="entry name" value="ERV/ALR_sulphydryl_oxidase"/>
</dbReference>
<dbReference type="EMBL" id="CP031390">
    <property type="protein sequence ID" value="QPH18936.1"/>
    <property type="molecule type" value="Genomic_DNA"/>
</dbReference>
<comment type="catalytic activity">
    <reaction evidence="6">
        <text>2 R'C(R)SH + O2 = R'C(R)S-S(R)CR' + H2O2</text>
        <dbReference type="Rhea" id="RHEA:17357"/>
        <dbReference type="ChEBI" id="CHEBI:15379"/>
        <dbReference type="ChEBI" id="CHEBI:16240"/>
        <dbReference type="ChEBI" id="CHEBI:16520"/>
        <dbReference type="ChEBI" id="CHEBI:17412"/>
        <dbReference type="EC" id="1.8.3.2"/>
    </reaction>
</comment>
<reference evidence="9 10" key="1">
    <citation type="journal article" date="2018" name="PLoS Genet.">
        <title>Repeat elements organise 3D genome structure and mediate transcription in the filamentous fungus Epichloe festucae.</title>
        <authorList>
            <person name="Winter D.J."/>
            <person name="Ganley A.R.D."/>
            <person name="Young C.A."/>
            <person name="Liachko I."/>
            <person name="Schardl C.L."/>
            <person name="Dupont P.Y."/>
            <person name="Berry D."/>
            <person name="Ram A."/>
            <person name="Scott B."/>
            <person name="Cox M.P."/>
        </authorList>
    </citation>
    <scope>NUCLEOTIDE SEQUENCE [LARGE SCALE GENOMIC DNA]</scope>
    <source>
        <strain evidence="9 10">Fl1</strain>
    </source>
</reference>
<dbReference type="Proteomes" id="UP000594364">
    <property type="component" value="Chromosome 6"/>
</dbReference>
<protein>
    <recommendedName>
        <fullName evidence="6">Sulfhydryl oxidase</fullName>
        <ecNumber evidence="6">1.8.3.2</ecNumber>
    </recommendedName>
</protein>
<evidence type="ECO:0000256" key="3">
    <source>
        <dbReference type="ARBA" id="ARBA00022827"/>
    </source>
</evidence>
<evidence type="ECO:0000313" key="10">
    <source>
        <dbReference type="Proteomes" id="UP000594364"/>
    </source>
</evidence>
<dbReference type="GO" id="GO:0016971">
    <property type="term" value="F:flavin-dependent sulfhydryl oxidase activity"/>
    <property type="evidence" value="ECO:0007669"/>
    <property type="project" value="InterPro"/>
</dbReference>
<evidence type="ECO:0000256" key="5">
    <source>
        <dbReference type="ARBA" id="ARBA00023157"/>
    </source>
</evidence>
<keyword evidence="4 6" id="KW-0560">Oxidoreductase</keyword>
<dbReference type="Gene3D" id="1.20.120.310">
    <property type="entry name" value="ERV/ALR sulfhydryl oxidase domain"/>
    <property type="match status" value="1"/>
</dbReference>
<dbReference type="AlphaFoldDB" id="A0A7U3SNC2"/>
<comment type="cofactor">
    <cofactor evidence="1 6">
        <name>FAD</name>
        <dbReference type="ChEBI" id="CHEBI:57692"/>
    </cofactor>
</comment>
<keyword evidence="10" id="KW-1185">Reference proteome</keyword>